<proteinExistence type="inferred from homology"/>
<dbReference type="GO" id="GO:0005681">
    <property type="term" value="C:spliceosomal complex"/>
    <property type="evidence" value="ECO:0007669"/>
    <property type="project" value="InterPro"/>
</dbReference>
<feature type="domain" description="SKI-interacting protein SKIP SNW" evidence="3">
    <location>
        <begin position="191"/>
        <end position="351"/>
    </location>
</feature>
<dbReference type="InterPro" id="IPR004015">
    <property type="entry name" value="SKI-int_prot_SKIP_SNW-dom"/>
</dbReference>
<evidence type="ECO:0000259" key="3">
    <source>
        <dbReference type="Pfam" id="PF02731"/>
    </source>
</evidence>
<feature type="region of interest" description="Disordered" evidence="2">
    <location>
        <begin position="346"/>
        <end position="406"/>
    </location>
</feature>
<dbReference type="OrthoDB" id="666364at2759"/>
<dbReference type="RefSeq" id="XP_002117236.1">
    <property type="nucleotide sequence ID" value="XM_002117200.1"/>
</dbReference>
<keyword evidence="5" id="KW-1185">Reference proteome</keyword>
<protein>
    <recommendedName>
        <fullName evidence="3">SKI-interacting protein SKIP SNW domain-containing protein</fullName>
    </recommendedName>
</protein>
<sequence length="542" mass="61824">MIPQQRGANVPQRTTRQILPHARLLPAPTQSRSIAEDESDQPFPHSELVSKKKSTKEPPPYGHRKGWVPRSLEDFGSGGAFPEIHVAQYPLNMGRKKATGNALAMQVDAEGRVKYDSIIKQGQSKDKVVFSEFRDLIPLHLKQEDPSLSMPDEEEIEETTQKTREALEKIIQTKVSAAMPARPAEKQAPAQYIRYTPAQQGPAYNSGAKQRVIRMVEMQKDPLDPPKFKTNKKIPRGPPSPPAPVMHSPPRKVTVKEQQEWKIPPCISNWKNPKGYTIPLDKRLAADGRGAQEVKINENFSKLADALYIADRKARESVELRAQMEKKLAQKEKERKEESLRLLAQKAREERIGLRTQDSDFSEDARERDQLRHDRHKERERDRRIARAAPDKRSKLERQRDRDISEKIALGMPANVKSDEGMYDQRLFNQAEGVGSGFAEDDAYNVYDKPWKKTSASSIYRPSKNLDKDIYGDDLDSLVKTKRFAADTEFQGTDHNLQRDGPVQFEKDEDDPFGLDKFLTEAKQSKRPTEDSKDSRSKKSKN</sequence>
<dbReference type="InterPro" id="IPR017862">
    <property type="entry name" value="SKI-int_prot_SKIP"/>
</dbReference>
<feature type="region of interest" description="Disordered" evidence="2">
    <location>
        <begin position="218"/>
        <end position="258"/>
    </location>
</feature>
<name>B3SAC1_TRIAD</name>
<dbReference type="CTD" id="6758394"/>
<feature type="region of interest" description="Disordered" evidence="2">
    <location>
        <begin position="488"/>
        <end position="542"/>
    </location>
</feature>
<feature type="region of interest" description="Disordered" evidence="2">
    <location>
        <begin position="1"/>
        <end position="69"/>
    </location>
</feature>
<dbReference type="PANTHER" id="PTHR12096">
    <property type="entry name" value="NUCLEAR PROTEIN SKIP-RELATED"/>
    <property type="match status" value="1"/>
</dbReference>
<dbReference type="PhylomeDB" id="B3SAC1"/>
<organism evidence="4 5">
    <name type="scientific">Trichoplax adhaerens</name>
    <name type="common">Trichoplax reptans</name>
    <dbReference type="NCBI Taxonomy" id="10228"/>
    <lineage>
        <taxon>Eukaryota</taxon>
        <taxon>Metazoa</taxon>
        <taxon>Placozoa</taxon>
        <taxon>Uniplacotomia</taxon>
        <taxon>Trichoplacea</taxon>
        <taxon>Trichoplacidae</taxon>
        <taxon>Trichoplax</taxon>
    </lineage>
</organism>
<evidence type="ECO:0000313" key="4">
    <source>
        <dbReference type="EMBL" id="EDV20286.1"/>
    </source>
</evidence>
<evidence type="ECO:0000256" key="1">
    <source>
        <dbReference type="ARBA" id="ARBA00010197"/>
    </source>
</evidence>
<reference evidence="4 5" key="1">
    <citation type="journal article" date="2008" name="Nature">
        <title>The Trichoplax genome and the nature of placozoans.</title>
        <authorList>
            <person name="Srivastava M."/>
            <person name="Begovic E."/>
            <person name="Chapman J."/>
            <person name="Putnam N.H."/>
            <person name="Hellsten U."/>
            <person name="Kawashima T."/>
            <person name="Kuo A."/>
            <person name="Mitros T."/>
            <person name="Salamov A."/>
            <person name="Carpenter M.L."/>
            <person name="Signorovitch A.Y."/>
            <person name="Moreno M.A."/>
            <person name="Kamm K."/>
            <person name="Grimwood J."/>
            <person name="Schmutz J."/>
            <person name="Shapiro H."/>
            <person name="Grigoriev I.V."/>
            <person name="Buss L.W."/>
            <person name="Schierwater B."/>
            <person name="Dellaporta S.L."/>
            <person name="Rokhsar D.S."/>
        </authorList>
    </citation>
    <scope>NUCLEOTIDE SEQUENCE [LARGE SCALE GENOMIC DNA]</scope>
    <source>
        <strain evidence="4 5">Grell-BS-1999</strain>
    </source>
</reference>
<dbReference type="eggNOG" id="KOG2441">
    <property type="taxonomic scope" value="Eukaryota"/>
</dbReference>
<dbReference type="EMBL" id="DS985261">
    <property type="protein sequence ID" value="EDV20286.1"/>
    <property type="molecule type" value="Genomic_DNA"/>
</dbReference>
<feature type="compositionally biased region" description="Basic and acidic residues" evidence="2">
    <location>
        <begin position="218"/>
        <end position="227"/>
    </location>
</feature>
<dbReference type="OMA" id="YGQRRGW"/>
<comment type="similarity">
    <text evidence="1">Belongs to the SNW family.</text>
</comment>
<feature type="compositionally biased region" description="Basic and acidic residues" evidence="2">
    <location>
        <begin position="518"/>
        <end position="542"/>
    </location>
</feature>
<dbReference type="STRING" id="10228.B3SAC1"/>
<evidence type="ECO:0000256" key="2">
    <source>
        <dbReference type="SAM" id="MobiDB-lite"/>
    </source>
</evidence>
<dbReference type="KEGG" id="tad:TRIADDRAFT_51016"/>
<dbReference type="GO" id="GO:0000398">
    <property type="term" value="P:mRNA splicing, via spliceosome"/>
    <property type="evidence" value="ECO:0007669"/>
    <property type="project" value="InterPro"/>
</dbReference>
<dbReference type="AlphaFoldDB" id="B3SAC1"/>
<dbReference type="InParanoid" id="B3SAC1"/>
<evidence type="ECO:0000313" key="5">
    <source>
        <dbReference type="Proteomes" id="UP000009022"/>
    </source>
</evidence>
<dbReference type="Proteomes" id="UP000009022">
    <property type="component" value="Unassembled WGS sequence"/>
</dbReference>
<feature type="compositionally biased region" description="Basic and acidic residues" evidence="2">
    <location>
        <begin position="363"/>
        <end position="406"/>
    </location>
</feature>
<gene>
    <name evidence="4" type="ORF">TRIADDRAFT_51016</name>
</gene>
<accession>B3SAC1</accession>
<dbReference type="HOGENOM" id="CLU_006601_2_0_1"/>
<dbReference type="Pfam" id="PF02731">
    <property type="entry name" value="SKIP_SNW"/>
    <property type="match status" value="1"/>
</dbReference>
<dbReference type="GeneID" id="6758394"/>